<protein>
    <recommendedName>
        <fullName evidence="4">Prepilin-type N-terminal cleavage/methylation domain-containing protein</fullName>
    </recommendedName>
</protein>
<dbReference type="Proteomes" id="UP000092582">
    <property type="component" value="Chromosome 1"/>
</dbReference>
<sequence length="244" mass="25349">MSAHPAAILRRIRHAPRPAESDRGITLIELLVSMMLLGLIMAMVTGLYLSMSRSVSLGQSMDGSTRVASNAANELSQVLRFATTLKVAGVSAPSPAFVAAGRESVTFYSNVDVNAAASVTVLPSKPTRVKFEIDATTRSLVESRWTATASGAAWIFAAPATTANSSVNLGSRYIAPGAGTPLFSYFNLAGGAIATPATGSMSDADMALIRSIRITVRVQGTSGPSAGPVLVENTITLPNLVVRP</sequence>
<dbReference type="EMBL" id="CP016282">
    <property type="protein sequence ID" value="ANP73950.1"/>
    <property type="molecule type" value="Genomic_DNA"/>
</dbReference>
<proteinExistence type="predicted"/>
<dbReference type="STRING" id="670052.PA27867_3014"/>
<reference evidence="2 3" key="1">
    <citation type="submission" date="2016-06" db="EMBL/GenBank/DDBJ databases">
        <title>Genome sequencing of Cryobacterium arcticum PAMC 27867.</title>
        <authorList>
            <person name="Lee J."/>
            <person name="Kim O.-S."/>
        </authorList>
    </citation>
    <scope>NUCLEOTIDE SEQUENCE [LARGE SCALE GENOMIC DNA]</scope>
    <source>
        <strain evidence="2 3">PAMC 27867</strain>
    </source>
</reference>
<name>A0A1B1BMW2_9MICO</name>
<dbReference type="OrthoDB" id="5117357at2"/>
<evidence type="ECO:0008006" key="4">
    <source>
        <dbReference type="Google" id="ProtNLM"/>
    </source>
</evidence>
<evidence type="ECO:0000256" key="1">
    <source>
        <dbReference type="SAM" id="Phobius"/>
    </source>
</evidence>
<keyword evidence="1" id="KW-0812">Transmembrane</keyword>
<dbReference type="AlphaFoldDB" id="A0A1B1BMW2"/>
<dbReference type="PROSITE" id="PS00409">
    <property type="entry name" value="PROKAR_NTER_METHYL"/>
    <property type="match status" value="1"/>
</dbReference>
<dbReference type="KEGG" id="cart:PA27867_3014"/>
<feature type="transmembrane region" description="Helical" evidence="1">
    <location>
        <begin position="30"/>
        <end position="51"/>
    </location>
</feature>
<evidence type="ECO:0000313" key="2">
    <source>
        <dbReference type="EMBL" id="ANP73950.1"/>
    </source>
</evidence>
<organism evidence="2 3">
    <name type="scientific">Cryobacterium arcticum</name>
    <dbReference type="NCBI Taxonomy" id="670052"/>
    <lineage>
        <taxon>Bacteria</taxon>
        <taxon>Bacillati</taxon>
        <taxon>Actinomycetota</taxon>
        <taxon>Actinomycetes</taxon>
        <taxon>Micrococcales</taxon>
        <taxon>Microbacteriaceae</taxon>
        <taxon>Cryobacterium</taxon>
    </lineage>
</organism>
<keyword evidence="1" id="KW-1133">Transmembrane helix</keyword>
<keyword evidence="1" id="KW-0472">Membrane</keyword>
<dbReference type="Pfam" id="PF07963">
    <property type="entry name" value="N_methyl"/>
    <property type="match status" value="1"/>
</dbReference>
<keyword evidence="3" id="KW-1185">Reference proteome</keyword>
<dbReference type="NCBIfam" id="TIGR02532">
    <property type="entry name" value="IV_pilin_GFxxxE"/>
    <property type="match status" value="1"/>
</dbReference>
<evidence type="ECO:0000313" key="3">
    <source>
        <dbReference type="Proteomes" id="UP000092582"/>
    </source>
</evidence>
<gene>
    <name evidence="2" type="ORF">PA27867_3014</name>
</gene>
<dbReference type="InterPro" id="IPR012902">
    <property type="entry name" value="N_methyl_site"/>
</dbReference>
<accession>A0A1B1BMW2</accession>